<comment type="caution">
    <text evidence="1">The sequence shown here is derived from an EMBL/GenBank/DDBJ whole genome shotgun (WGS) entry which is preliminary data.</text>
</comment>
<dbReference type="RefSeq" id="WP_107246602.1">
    <property type="nucleotide sequence ID" value="NZ_PYMJ01000062.1"/>
</dbReference>
<evidence type="ECO:0000313" key="2">
    <source>
        <dbReference type="Proteomes" id="UP000240987"/>
    </source>
</evidence>
<dbReference type="AlphaFoldDB" id="A0A2T3J684"/>
<dbReference type="EMBL" id="PYMJ01000062">
    <property type="protein sequence ID" value="PSU42858.1"/>
    <property type="molecule type" value="Genomic_DNA"/>
</dbReference>
<sequence>MKRSAKVSAVMHKLLIEKEMDGFSVIELRDASISISNDHTEPDEARKIVYRQILRFIKNDWLRSEGTGQKKRYFQTDLFKTLQVAPKPEAVEIEISSMTDYSILRRERSQYKGELEIVLGEIEEYQSLNHRFPELKVKLTPFLEQAKERSAHLLGKVNVLTNVLKTLSEGKTTC</sequence>
<organism evidence="1 2">
    <name type="scientific">Photobacterium frigidiphilum</name>
    <dbReference type="NCBI Taxonomy" id="264736"/>
    <lineage>
        <taxon>Bacteria</taxon>
        <taxon>Pseudomonadati</taxon>
        <taxon>Pseudomonadota</taxon>
        <taxon>Gammaproteobacteria</taxon>
        <taxon>Vibrionales</taxon>
        <taxon>Vibrionaceae</taxon>
        <taxon>Photobacterium</taxon>
    </lineage>
</organism>
<keyword evidence="2" id="KW-1185">Reference proteome</keyword>
<accession>A0A2T3J684</accession>
<dbReference type="Proteomes" id="UP000240987">
    <property type="component" value="Unassembled WGS sequence"/>
</dbReference>
<reference evidence="1 2" key="1">
    <citation type="submission" date="2018-01" db="EMBL/GenBank/DDBJ databases">
        <title>Whole genome sequencing of Histamine producing bacteria.</title>
        <authorList>
            <person name="Butler K."/>
        </authorList>
    </citation>
    <scope>NUCLEOTIDE SEQUENCE [LARGE SCALE GENOMIC DNA]</scope>
    <source>
        <strain evidence="1 2">JCM 12947</strain>
    </source>
</reference>
<proteinExistence type="predicted"/>
<protein>
    <recommendedName>
        <fullName evidence="3">Response regulator</fullName>
    </recommendedName>
</protein>
<evidence type="ECO:0000313" key="1">
    <source>
        <dbReference type="EMBL" id="PSU42858.1"/>
    </source>
</evidence>
<name>A0A2T3J684_9GAMM</name>
<dbReference type="OrthoDB" id="5829733at2"/>
<evidence type="ECO:0008006" key="3">
    <source>
        <dbReference type="Google" id="ProtNLM"/>
    </source>
</evidence>
<gene>
    <name evidence="1" type="ORF">C9J12_28590</name>
</gene>